<gene>
    <name evidence="4" type="ORF">SAMN04488095_1131</name>
</gene>
<evidence type="ECO:0000313" key="5">
    <source>
        <dbReference type="Proteomes" id="UP000199110"/>
    </source>
</evidence>
<dbReference type="RefSeq" id="WP_092777895.1">
    <property type="nucleotide sequence ID" value="NZ_FORA01000001.1"/>
</dbReference>
<dbReference type="PANTHER" id="PTHR43877">
    <property type="entry name" value="AMINOALKYLPHOSPHONATE N-ACETYLTRANSFERASE-RELATED-RELATED"/>
    <property type="match status" value="1"/>
</dbReference>
<dbReference type="InterPro" id="IPR016181">
    <property type="entry name" value="Acyl_CoA_acyltransferase"/>
</dbReference>
<dbReference type="Pfam" id="PF00583">
    <property type="entry name" value="Acetyltransf_1"/>
    <property type="match status" value="1"/>
</dbReference>
<dbReference type="Proteomes" id="UP000199110">
    <property type="component" value="Unassembled WGS sequence"/>
</dbReference>
<feature type="domain" description="N-acetyltransferase" evidence="3">
    <location>
        <begin position="6"/>
        <end position="151"/>
    </location>
</feature>
<keyword evidence="2" id="KW-0012">Acyltransferase</keyword>
<dbReference type="Gene3D" id="3.40.630.30">
    <property type="match status" value="1"/>
</dbReference>
<dbReference type="OrthoDB" id="9805924at2"/>
<dbReference type="InterPro" id="IPR000182">
    <property type="entry name" value="GNAT_dom"/>
</dbReference>
<evidence type="ECO:0000259" key="3">
    <source>
        <dbReference type="PROSITE" id="PS51186"/>
    </source>
</evidence>
<dbReference type="GO" id="GO:0016747">
    <property type="term" value="F:acyltransferase activity, transferring groups other than amino-acyl groups"/>
    <property type="evidence" value="ECO:0007669"/>
    <property type="project" value="InterPro"/>
</dbReference>
<dbReference type="AlphaFoldDB" id="A0A1I3IX43"/>
<organism evidence="4 5">
    <name type="scientific">Jannaschia pohangensis</name>
    <dbReference type="NCBI Taxonomy" id="390807"/>
    <lineage>
        <taxon>Bacteria</taxon>
        <taxon>Pseudomonadati</taxon>
        <taxon>Pseudomonadota</taxon>
        <taxon>Alphaproteobacteria</taxon>
        <taxon>Rhodobacterales</taxon>
        <taxon>Roseobacteraceae</taxon>
        <taxon>Jannaschia</taxon>
    </lineage>
</organism>
<dbReference type="CDD" id="cd04301">
    <property type="entry name" value="NAT_SF"/>
    <property type="match status" value="1"/>
</dbReference>
<name>A0A1I3IX43_9RHOB</name>
<keyword evidence="4" id="KW-0689">Ribosomal protein</keyword>
<keyword evidence="5" id="KW-1185">Reference proteome</keyword>
<protein>
    <submittedName>
        <fullName evidence="4">Ribosomal protein S18 acetylase RimI</fullName>
    </submittedName>
</protein>
<dbReference type="SUPFAM" id="SSF55729">
    <property type="entry name" value="Acyl-CoA N-acyltransferases (Nat)"/>
    <property type="match status" value="1"/>
</dbReference>
<accession>A0A1I3IX43</accession>
<evidence type="ECO:0000256" key="2">
    <source>
        <dbReference type="ARBA" id="ARBA00023315"/>
    </source>
</evidence>
<proteinExistence type="predicted"/>
<evidence type="ECO:0000256" key="1">
    <source>
        <dbReference type="ARBA" id="ARBA00022679"/>
    </source>
</evidence>
<dbReference type="STRING" id="390807.SAMN04488095_1131"/>
<evidence type="ECO:0000313" key="4">
    <source>
        <dbReference type="EMBL" id="SFI52494.1"/>
    </source>
</evidence>
<dbReference type="InterPro" id="IPR050832">
    <property type="entry name" value="Bact_Acetyltransf"/>
</dbReference>
<dbReference type="PROSITE" id="PS51186">
    <property type="entry name" value="GNAT"/>
    <property type="match status" value="1"/>
</dbReference>
<keyword evidence="4" id="KW-0687">Ribonucleoprotein</keyword>
<keyword evidence="1" id="KW-0808">Transferase</keyword>
<reference evidence="4 5" key="1">
    <citation type="submission" date="2016-10" db="EMBL/GenBank/DDBJ databases">
        <authorList>
            <person name="de Groot N.N."/>
        </authorList>
    </citation>
    <scope>NUCLEOTIDE SEQUENCE [LARGE SCALE GENOMIC DNA]</scope>
    <source>
        <strain evidence="4 5">DSM 19073</strain>
    </source>
</reference>
<dbReference type="EMBL" id="FORA01000001">
    <property type="protein sequence ID" value="SFI52494.1"/>
    <property type="molecule type" value="Genomic_DNA"/>
</dbReference>
<sequence>MALETLTLRAIGADDRTAWDALWTGYLEFYGTSVEGAAREIAFERLLSDAPGTFQGLIAWDNQTPLGLVHWVHHPHMWRPEGVLYLQDLFTAPTARGKGVARKLIEAVYADGDARGTPRVYWLTHEENYAGRMLYDRIARKSPFIRYDRVL</sequence>
<dbReference type="GO" id="GO:0005840">
    <property type="term" value="C:ribosome"/>
    <property type="evidence" value="ECO:0007669"/>
    <property type="project" value="UniProtKB-KW"/>
</dbReference>